<dbReference type="InterPro" id="IPR050639">
    <property type="entry name" value="SSR_resolvase"/>
</dbReference>
<dbReference type="GO" id="GO:0000150">
    <property type="term" value="F:DNA strand exchange activity"/>
    <property type="evidence" value="ECO:0007669"/>
    <property type="project" value="InterPro"/>
</dbReference>
<dbReference type="Proteomes" id="UP000006437">
    <property type="component" value="Unassembled WGS sequence"/>
</dbReference>
<evidence type="ECO:0000256" key="1">
    <source>
        <dbReference type="SAM" id="Coils"/>
    </source>
</evidence>
<keyword evidence="1" id="KW-0175">Coiled coil</keyword>
<dbReference type="HOGENOM" id="CLU_010686_18_2_9"/>
<dbReference type="EMBL" id="AFZE01000056">
    <property type="protein sequence ID" value="EHL11117.1"/>
    <property type="molecule type" value="Genomic_DNA"/>
</dbReference>
<dbReference type="Gene3D" id="3.90.1750.20">
    <property type="entry name" value="Putative Large Serine Recombinase, Chain B, Domain 2"/>
    <property type="match status" value="1"/>
</dbReference>
<feature type="domain" description="Resolvase/invertase-type recombinase catalytic" evidence="2">
    <location>
        <begin position="3"/>
        <end position="159"/>
    </location>
</feature>
<dbReference type="PROSITE" id="PS51737">
    <property type="entry name" value="RECOMBINASE_DNA_BIND"/>
    <property type="match status" value="1"/>
</dbReference>
<dbReference type="InterPro" id="IPR038109">
    <property type="entry name" value="DNA_bind_recomb_sf"/>
</dbReference>
<dbReference type="SMART" id="SM00857">
    <property type="entry name" value="Resolvase"/>
    <property type="match status" value="1"/>
</dbReference>
<protein>
    <recommendedName>
        <fullName evidence="6">Recombinase</fullName>
    </recommendedName>
</protein>
<dbReference type="PROSITE" id="PS51736">
    <property type="entry name" value="RECOMBINASES_3"/>
    <property type="match status" value="1"/>
</dbReference>
<dbReference type="BioCyc" id="EBAC796937-HMP:GMGH-656-MONOMER"/>
<dbReference type="Pfam" id="PF07508">
    <property type="entry name" value="Recombinase"/>
    <property type="match status" value="1"/>
</dbReference>
<evidence type="ECO:0000313" key="4">
    <source>
        <dbReference type="EMBL" id="EHL11117.1"/>
    </source>
</evidence>
<evidence type="ECO:0000259" key="2">
    <source>
        <dbReference type="PROSITE" id="PS51736"/>
    </source>
</evidence>
<dbReference type="PANTHER" id="PTHR30461:SF23">
    <property type="entry name" value="DNA RECOMBINASE-RELATED"/>
    <property type="match status" value="1"/>
</dbReference>
<dbReference type="Pfam" id="PF13408">
    <property type="entry name" value="Zn_ribbon_recom"/>
    <property type="match status" value="1"/>
</dbReference>
<dbReference type="InterPro" id="IPR025827">
    <property type="entry name" value="Zn_ribbon_recom_dom"/>
</dbReference>
<gene>
    <name evidence="4" type="ORF">HMPREF9629_00654</name>
</gene>
<dbReference type="PATRIC" id="fig|796937.3.peg.1888"/>
<dbReference type="Gene3D" id="3.40.50.1390">
    <property type="entry name" value="Resolvase, N-terminal catalytic domain"/>
    <property type="match status" value="1"/>
</dbReference>
<feature type="domain" description="Recombinase" evidence="3">
    <location>
        <begin position="167"/>
        <end position="315"/>
    </location>
</feature>
<feature type="coiled-coil region" evidence="1">
    <location>
        <begin position="413"/>
        <end position="464"/>
    </location>
</feature>
<dbReference type="InterPro" id="IPR011109">
    <property type="entry name" value="DNA_bind_recombinase_dom"/>
</dbReference>
<evidence type="ECO:0008006" key="6">
    <source>
        <dbReference type="Google" id="ProtNLM"/>
    </source>
</evidence>
<dbReference type="PANTHER" id="PTHR30461">
    <property type="entry name" value="DNA-INVERTASE FROM LAMBDOID PROPHAGE"/>
    <property type="match status" value="1"/>
</dbReference>
<dbReference type="RefSeq" id="WP_009524890.1">
    <property type="nucleotide sequence ID" value="NZ_JH414548.1"/>
</dbReference>
<comment type="caution">
    <text evidence="4">The sequence shown here is derived from an EMBL/GenBank/DDBJ whole genome shotgun (WGS) entry which is preliminary data.</text>
</comment>
<dbReference type="InterPro" id="IPR006119">
    <property type="entry name" value="Resolv_N"/>
</dbReference>
<evidence type="ECO:0000259" key="3">
    <source>
        <dbReference type="PROSITE" id="PS51737"/>
    </source>
</evidence>
<organism evidence="4 5">
    <name type="scientific">Peptoanaerobacter stomatis</name>
    <dbReference type="NCBI Taxonomy" id="796937"/>
    <lineage>
        <taxon>Bacteria</taxon>
        <taxon>Bacillati</taxon>
        <taxon>Bacillota</taxon>
        <taxon>Clostridia</taxon>
        <taxon>Peptostreptococcales</taxon>
        <taxon>Filifactoraceae</taxon>
        <taxon>Peptoanaerobacter</taxon>
    </lineage>
</organism>
<name>G9X2P7_9FIRM</name>
<dbReference type="GO" id="GO:0003677">
    <property type="term" value="F:DNA binding"/>
    <property type="evidence" value="ECO:0007669"/>
    <property type="project" value="InterPro"/>
</dbReference>
<dbReference type="SUPFAM" id="SSF53041">
    <property type="entry name" value="Resolvase-like"/>
    <property type="match status" value="1"/>
</dbReference>
<dbReference type="AlphaFoldDB" id="G9X2P7"/>
<dbReference type="Pfam" id="PF00239">
    <property type="entry name" value="Resolvase"/>
    <property type="match status" value="1"/>
</dbReference>
<reference evidence="4 5" key="1">
    <citation type="submission" date="2011-08" db="EMBL/GenBank/DDBJ databases">
        <title>The Genome Sequence of Eubacteriaceae bacterium ACC19a.</title>
        <authorList>
            <consortium name="The Broad Institute Genome Sequencing Platform"/>
            <person name="Earl A."/>
            <person name="Ward D."/>
            <person name="Feldgarden M."/>
            <person name="Gevers D."/>
            <person name="Sizova M."/>
            <person name="Hazen A."/>
            <person name="Epstein S."/>
            <person name="Young S.K."/>
            <person name="Zeng Q."/>
            <person name="Gargeya S."/>
            <person name="Fitzgerald M."/>
            <person name="Haas B."/>
            <person name="Abouelleil A."/>
            <person name="Alvarado L."/>
            <person name="Arachchi H.M."/>
            <person name="Berlin A."/>
            <person name="Brown A."/>
            <person name="Chapman S.B."/>
            <person name="Chen Z."/>
            <person name="Dunbar C."/>
            <person name="Freedman E."/>
            <person name="Gearin G."/>
            <person name="Gellesch M."/>
            <person name="Goldberg J."/>
            <person name="Griggs A."/>
            <person name="Gujja S."/>
            <person name="Heiman D."/>
            <person name="Howarth C."/>
            <person name="Larson L."/>
            <person name="Lui A."/>
            <person name="MacDonald P.J.P."/>
            <person name="Montmayeur A."/>
            <person name="Murphy C."/>
            <person name="Neiman D."/>
            <person name="Pearson M."/>
            <person name="Priest M."/>
            <person name="Roberts A."/>
            <person name="Saif S."/>
            <person name="Shea T."/>
            <person name="Shenoy N."/>
            <person name="Sisk P."/>
            <person name="Stolte C."/>
            <person name="Sykes S."/>
            <person name="Wortman J."/>
            <person name="Nusbaum C."/>
            <person name="Birren B."/>
        </authorList>
    </citation>
    <scope>NUCLEOTIDE SEQUENCE [LARGE SCALE GENOMIC DNA]</scope>
    <source>
        <strain evidence="4 5">ACC19a</strain>
    </source>
</reference>
<evidence type="ECO:0000313" key="5">
    <source>
        <dbReference type="Proteomes" id="UP000006437"/>
    </source>
</evidence>
<sequence length="507" mass="59640">MSKLAIYLRLSIEDYQKEGESESIHNQREYIKSYIKEHNDLTGYEVSEYVDDGFSGTNPNRPAYQRLLEDLKNNQIDSIIVKDMSRFSRDYIEMGNYLENIFPFMGIRFIAINDAYDSSKERNNGTEIDTQFKSLLYDFYSKELSQKIRGISQELKSQGKNTNGLAPFGYLKDPNNKHRIIIDEKTAFIVKEAFELILQGYSCRQIAGIFNEKGYITRSGRKEELGIISYEKSLKTGTEVKKRMWQGMTITQMTGMELYTGDYVYNKLKETHIGGRKVERLPKEEWKRVENTHEAIISKEIFLKVQEIKKQRRGENFNHRKEATDEFIPIFKRKVFCKECGSSMYYRGESYQLKKGVYRYKRYYCLYCKENKRSNNIKEQTLEEAVLKRLKNAPALTSKENPALDTKVNQNYIKEIEDINSSLQKEYEKYKKKELSKEEYLQEKQNLLLKKQKLEQELEKESISKPANELPNFAGGSKITKELVDTMVEKIVVSRYGEVEIELKERE</sequence>
<accession>G9X2P7</accession>
<dbReference type="InterPro" id="IPR036162">
    <property type="entry name" value="Resolvase-like_N_sf"/>
</dbReference>
<proteinExistence type="predicted"/>